<gene>
    <name evidence="3" type="primary">Psapl1_4</name>
    <name evidence="3" type="ORF">g.33301</name>
</gene>
<evidence type="ECO:0000313" key="3">
    <source>
        <dbReference type="EMBL" id="JAT57703.1"/>
    </source>
</evidence>
<dbReference type="InterPro" id="IPR011001">
    <property type="entry name" value="Saposin-like"/>
</dbReference>
<dbReference type="AlphaFoldDB" id="A0A1D1YSR2"/>
<dbReference type="PANTHER" id="PTHR11480:SF87">
    <property type="entry name" value="PROSAPOSIN-LIKE"/>
    <property type="match status" value="1"/>
</dbReference>
<dbReference type="Gene3D" id="1.10.225.10">
    <property type="entry name" value="Saposin-like"/>
    <property type="match status" value="2"/>
</dbReference>
<dbReference type="SUPFAM" id="SSF47862">
    <property type="entry name" value="Saposin"/>
    <property type="match status" value="2"/>
</dbReference>
<dbReference type="PANTHER" id="PTHR11480">
    <property type="entry name" value="SAPOSIN-RELATED"/>
    <property type="match status" value="1"/>
</dbReference>
<reference evidence="3" key="1">
    <citation type="submission" date="2015-07" db="EMBL/GenBank/DDBJ databases">
        <title>Transcriptome Assembly of Anthurium amnicola.</title>
        <authorList>
            <person name="Suzuki J."/>
        </authorList>
    </citation>
    <scope>NUCLEOTIDE SEQUENCE</scope>
</reference>
<protein>
    <submittedName>
        <fullName evidence="3">Proactivator polypeptide-like 1</fullName>
    </submittedName>
</protein>
<dbReference type="InterPro" id="IPR051428">
    <property type="entry name" value="Sphingo_Act-Surfact_Prot"/>
</dbReference>
<dbReference type="PROSITE" id="PS50015">
    <property type="entry name" value="SAP_B"/>
    <property type="match status" value="2"/>
</dbReference>
<dbReference type="InterPro" id="IPR008139">
    <property type="entry name" value="SaposinB_dom"/>
</dbReference>
<dbReference type="SMART" id="SM00741">
    <property type="entry name" value="SapB"/>
    <property type="match status" value="2"/>
</dbReference>
<proteinExistence type="predicted"/>
<keyword evidence="1" id="KW-1015">Disulfide bond</keyword>
<evidence type="ECO:0000259" key="2">
    <source>
        <dbReference type="PROSITE" id="PS50015"/>
    </source>
</evidence>
<organism evidence="3">
    <name type="scientific">Anthurium amnicola</name>
    <dbReference type="NCBI Taxonomy" id="1678845"/>
    <lineage>
        <taxon>Eukaryota</taxon>
        <taxon>Viridiplantae</taxon>
        <taxon>Streptophyta</taxon>
        <taxon>Embryophyta</taxon>
        <taxon>Tracheophyta</taxon>
        <taxon>Spermatophyta</taxon>
        <taxon>Magnoliopsida</taxon>
        <taxon>Liliopsida</taxon>
        <taxon>Araceae</taxon>
        <taxon>Pothoideae</taxon>
        <taxon>Potheae</taxon>
        <taxon>Anthurium</taxon>
    </lineage>
</organism>
<accession>A0A1D1YSR2</accession>
<dbReference type="EMBL" id="GDJX01010233">
    <property type="protein sequence ID" value="JAT57703.1"/>
    <property type="molecule type" value="Transcribed_RNA"/>
</dbReference>
<name>A0A1D1YSR2_9ARAE</name>
<sequence length="237" mass="26701">SCLEISRSAKKILSDPRLFEDVDSLASSICRVVPSELQAKCIRIAEMYKHEAVMFLQDALLEENFCYNSGFCPDKAQETSFPSYRKTELLNPVEPFTKMLSTLQKGLTREAASKFMNSANTFTGNENPLELRSNGTCIACRSVLDKISNELEDPDKQLKIITSLLKACEVEVFVYRCKKLVFSYGPIVISNIQKLVSMDLCHTVQICKDPRNQTSHMNLMSFGNAIAKLDAMEMEDI</sequence>
<feature type="domain" description="Saposin B-type" evidence="2">
    <location>
        <begin position="133"/>
        <end position="211"/>
    </location>
</feature>
<feature type="non-terminal residue" evidence="3">
    <location>
        <position position="1"/>
    </location>
</feature>
<feature type="domain" description="Saposin B-type" evidence="2">
    <location>
        <begin position="1"/>
        <end position="76"/>
    </location>
</feature>
<evidence type="ECO:0000256" key="1">
    <source>
        <dbReference type="ARBA" id="ARBA00023157"/>
    </source>
</evidence>